<dbReference type="OrthoDB" id="3579809at2"/>
<name>A0A1J0VQL6_9NOCA</name>
<dbReference type="RefSeq" id="WP_071927505.1">
    <property type="nucleotide sequence ID" value="NZ_CP018082.1"/>
</dbReference>
<gene>
    <name evidence="1" type="ORF">BOX37_10575</name>
</gene>
<accession>A0A1J0VQL6</accession>
<dbReference type="Proteomes" id="UP000183810">
    <property type="component" value="Chromosome"/>
</dbReference>
<evidence type="ECO:0000313" key="2">
    <source>
        <dbReference type="Proteomes" id="UP000183810"/>
    </source>
</evidence>
<sequence length="173" mass="18839">MNPLFDCHRVWVADIFADGLHGPSLTAQPAAIAAVDATPLTPALRCAREPDEVIGWRALCSCGGWHGRTWLRAENPVDHDPGHRRLHCPSGRLDTSATTLVLAEWDYHRVEMQALIPVRLAYEDSVSAQQRLVEAVRFVRSAGASWAAIGQVSGLGSAEDAELRFGPQACDMC</sequence>
<reference evidence="1" key="1">
    <citation type="submission" date="2016-11" db="EMBL/GenBank/DDBJ databases">
        <authorList>
            <person name="Jaros S."/>
            <person name="Januszkiewicz K."/>
            <person name="Wedrychowicz H."/>
        </authorList>
    </citation>
    <scope>NUCLEOTIDE SEQUENCE [LARGE SCALE GENOMIC DNA]</scope>
    <source>
        <strain evidence="1">Y48</strain>
    </source>
</reference>
<evidence type="ECO:0000313" key="1">
    <source>
        <dbReference type="EMBL" id="APE34325.1"/>
    </source>
</evidence>
<dbReference type="KEGG" id="nsl:BOX37_10575"/>
<dbReference type="AlphaFoldDB" id="A0A1J0VQL6"/>
<proteinExistence type="predicted"/>
<organism evidence="1 2">
    <name type="scientific">Nocardia mangyaensis</name>
    <dbReference type="NCBI Taxonomy" id="2213200"/>
    <lineage>
        <taxon>Bacteria</taxon>
        <taxon>Bacillati</taxon>
        <taxon>Actinomycetota</taxon>
        <taxon>Actinomycetes</taxon>
        <taxon>Mycobacteriales</taxon>
        <taxon>Nocardiaceae</taxon>
        <taxon>Nocardia</taxon>
    </lineage>
</organism>
<keyword evidence="2" id="KW-1185">Reference proteome</keyword>
<dbReference type="EMBL" id="CP018082">
    <property type="protein sequence ID" value="APE34325.1"/>
    <property type="molecule type" value="Genomic_DNA"/>
</dbReference>
<protein>
    <submittedName>
        <fullName evidence="1">Uncharacterized protein</fullName>
    </submittedName>
</protein>